<evidence type="ECO:0000313" key="1">
    <source>
        <dbReference type="EMBL" id="CAH1391006.1"/>
    </source>
</evidence>
<proteinExistence type="predicted"/>
<keyword evidence="2" id="KW-1185">Reference proteome</keyword>
<dbReference type="AlphaFoldDB" id="A0A9P0H150"/>
<name>A0A9P0H150_NEZVI</name>
<dbReference type="Proteomes" id="UP001152798">
    <property type="component" value="Chromosome 1"/>
</dbReference>
<protein>
    <submittedName>
        <fullName evidence="1">Uncharacterized protein</fullName>
    </submittedName>
</protein>
<reference evidence="1" key="1">
    <citation type="submission" date="2022-01" db="EMBL/GenBank/DDBJ databases">
        <authorList>
            <person name="King R."/>
        </authorList>
    </citation>
    <scope>NUCLEOTIDE SEQUENCE</scope>
</reference>
<sequence length="159" mass="17587">METKHGEVPKNVQSIENIVVDDNEHLDESPTDEEIKDCGATVISEGSMAEIVNDSEPSGAEKEKNIYEGKETLIEKELLKEDEFRSDYINPNLPVVDETDVDISEANKGKTLTDITTNDKHSKPKDNGIYISDSEEIKADKGPYRIKQKLGAIDPGLGL</sequence>
<dbReference type="EMBL" id="OV725077">
    <property type="protein sequence ID" value="CAH1391006.1"/>
    <property type="molecule type" value="Genomic_DNA"/>
</dbReference>
<accession>A0A9P0H150</accession>
<evidence type="ECO:0000313" key="2">
    <source>
        <dbReference type="Proteomes" id="UP001152798"/>
    </source>
</evidence>
<gene>
    <name evidence="1" type="ORF">NEZAVI_LOCUS2105</name>
</gene>
<organism evidence="1 2">
    <name type="scientific">Nezara viridula</name>
    <name type="common">Southern green stink bug</name>
    <name type="synonym">Cimex viridulus</name>
    <dbReference type="NCBI Taxonomy" id="85310"/>
    <lineage>
        <taxon>Eukaryota</taxon>
        <taxon>Metazoa</taxon>
        <taxon>Ecdysozoa</taxon>
        <taxon>Arthropoda</taxon>
        <taxon>Hexapoda</taxon>
        <taxon>Insecta</taxon>
        <taxon>Pterygota</taxon>
        <taxon>Neoptera</taxon>
        <taxon>Paraneoptera</taxon>
        <taxon>Hemiptera</taxon>
        <taxon>Heteroptera</taxon>
        <taxon>Panheteroptera</taxon>
        <taxon>Pentatomomorpha</taxon>
        <taxon>Pentatomoidea</taxon>
        <taxon>Pentatomidae</taxon>
        <taxon>Pentatominae</taxon>
        <taxon>Nezara</taxon>
    </lineage>
</organism>